<dbReference type="NCBIfam" id="TIGR01450">
    <property type="entry name" value="recC"/>
    <property type="match status" value="1"/>
</dbReference>
<keyword evidence="9 10" id="KW-0234">DNA repair</keyword>
<evidence type="ECO:0000256" key="10">
    <source>
        <dbReference type="HAMAP-Rule" id="MF_01486"/>
    </source>
</evidence>
<reference evidence="12 13" key="1">
    <citation type="submission" date="2014-06" db="EMBL/GenBank/DDBJ databases">
        <title>Draft genome sequence of Idiomarina sp. MCCC 1A10513.</title>
        <authorList>
            <person name="Du J."/>
            <person name="Lai Q."/>
            <person name="Shao Z."/>
        </authorList>
    </citation>
    <scope>NUCLEOTIDE SEQUENCE [LARGE SCALE GENOMIC DNA]</scope>
    <source>
        <strain evidence="12 13">MCCC 1A10513</strain>
    </source>
</reference>
<dbReference type="GO" id="GO:0003677">
    <property type="term" value="F:DNA binding"/>
    <property type="evidence" value="ECO:0007669"/>
    <property type="project" value="UniProtKB-UniRule"/>
</dbReference>
<accession>A0A094IQ20</accession>
<dbReference type="eggNOG" id="COG1330">
    <property type="taxonomic scope" value="Bacteria"/>
</dbReference>
<dbReference type="PANTHER" id="PTHR30591:SF1">
    <property type="entry name" value="RECBCD ENZYME SUBUNIT RECC"/>
    <property type="match status" value="1"/>
</dbReference>
<evidence type="ECO:0000256" key="6">
    <source>
        <dbReference type="ARBA" id="ARBA00022839"/>
    </source>
</evidence>
<dbReference type="PANTHER" id="PTHR30591">
    <property type="entry name" value="RECBCD ENZYME SUBUNIT RECC"/>
    <property type="match status" value="1"/>
</dbReference>
<dbReference type="SUPFAM" id="SSF52540">
    <property type="entry name" value="P-loop containing nucleoside triphosphate hydrolases"/>
    <property type="match status" value="2"/>
</dbReference>
<dbReference type="SUPFAM" id="SSF52980">
    <property type="entry name" value="Restriction endonuclease-like"/>
    <property type="match status" value="1"/>
</dbReference>
<dbReference type="InterPro" id="IPR011335">
    <property type="entry name" value="Restrct_endonuc-II-like"/>
</dbReference>
<evidence type="ECO:0000256" key="9">
    <source>
        <dbReference type="ARBA" id="ARBA00023204"/>
    </source>
</evidence>
<dbReference type="EMBL" id="JPIN01000004">
    <property type="protein sequence ID" value="KFZ29232.1"/>
    <property type="molecule type" value="Genomic_DNA"/>
</dbReference>
<keyword evidence="2 10" id="KW-0547">Nucleotide-binding</keyword>
<dbReference type="GO" id="GO:0005524">
    <property type="term" value="F:ATP binding"/>
    <property type="evidence" value="ECO:0007669"/>
    <property type="project" value="UniProtKB-UniRule"/>
</dbReference>
<evidence type="ECO:0000256" key="3">
    <source>
        <dbReference type="ARBA" id="ARBA00022763"/>
    </source>
</evidence>
<keyword evidence="7 10" id="KW-0067">ATP-binding</keyword>
<evidence type="ECO:0000256" key="5">
    <source>
        <dbReference type="ARBA" id="ARBA00022806"/>
    </source>
</evidence>
<dbReference type="InterPro" id="IPR013986">
    <property type="entry name" value="DExx_box_DNA_helicase_dom_sf"/>
</dbReference>
<evidence type="ECO:0000256" key="2">
    <source>
        <dbReference type="ARBA" id="ARBA00022741"/>
    </source>
</evidence>
<dbReference type="Gene3D" id="3.40.50.300">
    <property type="entry name" value="P-loop containing nucleotide triphosphate hydrolases"/>
    <property type="match status" value="2"/>
</dbReference>
<proteinExistence type="inferred from homology"/>
<gene>
    <name evidence="10" type="primary">recC</name>
    <name evidence="12" type="ORF">IDAT_04185</name>
</gene>
<keyword evidence="8 10" id="KW-0238">DNA-binding</keyword>
<keyword evidence="6 10" id="KW-0269">Exonuclease</keyword>
<sequence length="1147" mass="130604">MSEKNAGLIVAHSHRLEDLTDLVVRFTRIAPLNPLESECILVQSNGIAQWLKRHLAEATGIAAMLDVTLPARFQWRAYRAVLGDSLPKHSPFDKDRLTWRLMRLLPSLVEQPEFASLARYIADDRQQRKLYQLCERLADLFDQYQIYRADWLADWAQGGGLKASGEQAWQPILWRAVLNDVGTTTLPDRAELHQRFIAKAQQLSPQTRPTALPPRIIVFGISSLPEQMVEVLHALSSCCQVVLCVHNPCRHYWADSVDGSQVVREWRRKRQQRKPGQAELSIDNLHTETHPLLASWGKQGGDYIAMLDQFDATEEQAERYPQLRFDLFDAAPGAINTRLQQLQDDILDLRSPIEAKPLWQQLPLDDSIRLVSCHSPQREVEVLHDQLLHLFRTEPELKPSDLIVMVPDIDTYAPHIQAVFGRYSKDDPRAIPFTLSDQGTRHRQPLVVALEYVLNIAAHRATASELLDLLQVPALQQRFGLTDADLEQLQMWLQAAGVRWALHEQHRERLGLPAAAGRNSWAFGLRRMLLGYAIGEPEPFDATWGGDVPYPEVGGLGANAAGALQQLLQVLDDSFALGVQEQPPQVWTAQLQELMQRLFAAHDEHDELLLDKLERQLHAWLETTQAGAFNEPVALSVVTESWLSRVDEQQLNQRFLAGSLNFATLMPMRAIPFKGVFLLGMNDGVYPRQRKPFDFDLMANDVRPGDRSRREDDRYLFLEALLSARRWFSISWCGRSIRDNTEQPPSVLVSQLRDHLAQLGHEQEPEQHHMQAFHQAYFRRAESSARGYFTFAHEWQSLHQQQPAGAAELTPLPPMQLEGEWTLRQLGQFLQEPARWFLTQRLQSYLPETRIENHDHELFTLDGLTRWQLLDRMQLPLQEALTQQTPAEQWHQWLTRYVMHLQAAGELSVGAAGQPQVTTLTQAGESLWQQAEALVQDYPQVCPRLTVSRSEPVPLVETFTGIRCNAAGERARWVVSASRIVERNGTPRYAKLLGQWLEHLLLNTHTPHRTFVVSVETTLVLEALPTDLAEQLMQTILYWAQRGLQQPLPLQCELVFSGWQDALKAGGVDAVRQQQGHFLNTAAEETYMQDRYKGAVALRKRARYLRRFYPDFASLCTHAELAHEAALALYLPLVSYVVKGNGGTADD</sequence>
<dbReference type="InterPro" id="IPR027417">
    <property type="entry name" value="P-loop_NTPase"/>
</dbReference>
<dbReference type="GO" id="GO:0009338">
    <property type="term" value="C:exodeoxyribonuclease V complex"/>
    <property type="evidence" value="ECO:0007669"/>
    <property type="project" value="InterPro"/>
</dbReference>
<dbReference type="STRING" id="1517416.IDAT_04185"/>
<keyword evidence="1 10" id="KW-0540">Nuclease</keyword>
<dbReference type="GO" id="GO:0008854">
    <property type="term" value="F:exodeoxyribonuclease V activity"/>
    <property type="evidence" value="ECO:0007669"/>
    <property type="project" value="InterPro"/>
</dbReference>
<dbReference type="Gene3D" id="3.40.50.10930">
    <property type="match status" value="1"/>
</dbReference>
<name>A0A094IQ20_9GAMM</name>
<evidence type="ECO:0000256" key="1">
    <source>
        <dbReference type="ARBA" id="ARBA00022722"/>
    </source>
</evidence>
<keyword evidence="4 10" id="KW-0378">Hydrolase</keyword>
<comment type="subunit">
    <text evidence="10">Heterotrimer of RecB, RecC and RecD. All subunits contribute to DNA-binding.</text>
</comment>
<dbReference type="Pfam" id="PF04257">
    <property type="entry name" value="Exonuc_V_gamma"/>
    <property type="match status" value="1"/>
</dbReference>
<evidence type="ECO:0000256" key="8">
    <source>
        <dbReference type="ARBA" id="ARBA00023125"/>
    </source>
</evidence>
<dbReference type="Pfam" id="PF17946">
    <property type="entry name" value="RecC_C"/>
    <property type="match status" value="1"/>
</dbReference>
<keyword evidence="13" id="KW-1185">Reference proteome</keyword>
<dbReference type="GO" id="GO:0000724">
    <property type="term" value="P:double-strand break repair via homologous recombination"/>
    <property type="evidence" value="ECO:0007669"/>
    <property type="project" value="UniProtKB-UniRule"/>
</dbReference>
<comment type="similarity">
    <text evidence="10">Belongs to the RecC family.</text>
</comment>
<comment type="caution">
    <text evidence="12">The sequence shown here is derived from an EMBL/GenBank/DDBJ whole genome shotgun (WGS) entry which is preliminary data.</text>
</comment>
<dbReference type="GO" id="GO:0003678">
    <property type="term" value="F:DNA helicase activity"/>
    <property type="evidence" value="ECO:0007669"/>
    <property type="project" value="UniProtKB-UniRule"/>
</dbReference>
<evidence type="ECO:0000313" key="12">
    <source>
        <dbReference type="EMBL" id="KFZ29232.1"/>
    </source>
</evidence>
<dbReference type="InterPro" id="IPR041500">
    <property type="entry name" value="RecC_C"/>
</dbReference>
<organism evidence="12 13">
    <name type="scientific">Pseudidiomarina atlantica</name>
    <dbReference type="NCBI Taxonomy" id="1517416"/>
    <lineage>
        <taxon>Bacteria</taxon>
        <taxon>Pseudomonadati</taxon>
        <taxon>Pseudomonadota</taxon>
        <taxon>Gammaproteobacteria</taxon>
        <taxon>Alteromonadales</taxon>
        <taxon>Idiomarinaceae</taxon>
        <taxon>Pseudidiomarina</taxon>
    </lineage>
</organism>
<dbReference type="AlphaFoldDB" id="A0A094IQ20"/>
<dbReference type="InterPro" id="IPR006697">
    <property type="entry name" value="RecC"/>
</dbReference>
<comment type="function">
    <text evidence="10">A helicase/nuclease that prepares dsDNA breaks (DSB) for recombinational DNA repair. Binds to DSBs and unwinds DNA via a highly rapid and processive ATP-dependent bidirectional helicase activity. Unwinds dsDNA until it encounters a Chi (crossover hotspot instigator) sequence from the 3' direction. Cuts ssDNA a few nucleotides 3' to the Chi site. The properties and activities of the enzyme are changed at Chi. The Chi-altered holoenzyme produces a long 3'-ssDNA overhang and facilitates RecA-binding to the ssDNA for homologous DNA recombination and repair. Holoenzyme degrades any linearized DNA that is unable to undergo homologous recombination. In the holoenzyme this subunit recognizes the wild-type Chi sequence, and when added to isolated RecB increases its ATP-dependent helicase processivity.</text>
</comment>
<keyword evidence="3 10" id="KW-0227">DNA damage</keyword>
<comment type="miscellaneous">
    <text evidence="10">In the RecBCD complex, RecB has a slow 3'-5' helicase, an exonuclease activity and loads RecA onto ssDNA, RecD has a fast 5'-3' helicase activity, while RecC stimulates the ATPase and processivity of the RecB helicase and contributes to recognition of the Chi site.</text>
</comment>
<dbReference type="OrthoDB" id="9762834at2"/>
<dbReference type="HAMAP" id="MF_01486">
    <property type="entry name" value="RecC"/>
    <property type="match status" value="1"/>
</dbReference>
<evidence type="ECO:0000313" key="13">
    <source>
        <dbReference type="Proteomes" id="UP000053718"/>
    </source>
</evidence>
<dbReference type="PIRSF" id="PIRSF000980">
    <property type="entry name" value="RecC"/>
    <property type="match status" value="1"/>
</dbReference>
<protein>
    <recommendedName>
        <fullName evidence="10">RecBCD enzyme subunit RecC</fullName>
    </recommendedName>
    <alternativeName>
        <fullName evidence="10">Exonuclease V subunit RecC</fullName>
        <shortName evidence="10">ExoV subunit RecC</shortName>
    </alternativeName>
    <alternativeName>
        <fullName evidence="10">Helicase/nuclease RecBCD subunit RecC</fullName>
    </alternativeName>
</protein>
<evidence type="ECO:0000256" key="4">
    <source>
        <dbReference type="ARBA" id="ARBA00022801"/>
    </source>
</evidence>
<feature type="domain" description="RecC C-terminal" evidence="11">
    <location>
        <begin position="820"/>
        <end position="1056"/>
    </location>
</feature>
<keyword evidence="5 10" id="KW-0347">Helicase</keyword>
<dbReference type="Gene3D" id="1.10.10.990">
    <property type="match status" value="1"/>
</dbReference>
<evidence type="ECO:0000259" key="11">
    <source>
        <dbReference type="Pfam" id="PF17946"/>
    </source>
</evidence>
<evidence type="ECO:0000256" key="7">
    <source>
        <dbReference type="ARBA" id="ARBA00022840"/>
    </source>
</evidence>
<dbReference type="Proteomes" id="UP000053718">
    <property type="component" value="Unassembled WGS sequence"/>
</dbReference>
<dbReference type="RefSeq" id="WP_034730932.1">
    <property type="nucleotide sequence ID" value="NZ_JPIN01000004.1"/>
</dbReference>
<dbReference type="Gene3D" id="1.10.10.160">
    <property type="match status" value="1"/>
</dbReference>